<feature type="transmembrane region" description="Helical" evidence="1">
    <location>
        <begin position="88"/>
        <end position="109"/>
    </location>
</feature>
<sequence length="196" mass="22609">MQIIIFLSRKTVHSVAAGRITTLCTIFGSEELIARNHSTMYSTEFLPFVVKHYRHCRKVFKYYPFQFNAKTNRFVKITNRHGRRMFKLLLLVMLGYSTTISLALVSGSLSTAKKVQGVVFALIYILITLCVWNYNLDKAQIQVINSCLDFEDNIMRGIANYCLIIETRDSSSCDACNQVEIILILKYELKHPEFCE</sequence>
<evidence type="ECO:0000256" key="1">
    <source>
        <dbReference type="SAM" id="Phobius"/>
    </source>
</evidence>
<dbReference type="Proteomes" id="UP000198287">
    <property type="component" value="Unassembled WGS sequence"/>
</dbReference>
<keyword evidence="1" id="KW-1133">Transmembrane helix</keyword>
<keyword evidence="3" id="KW-1185">Reference proteome</keyword>
<name>A0A226DLF5_FOLCA</name>
<gene>
    <name evidence="2" type="ORF">Fcan01_18933</name>
</gene>
<proteinExistence type="predicted"/>
<accession>A0A226DLF5</accession>
<feature type="transmembrane region" description="Helical" evidence="1">
    <location>
        <begin position="115"/>
        <end position="134"/>
    </location>
</feature>
<keyword evidence="1" id="KW-0812">Transmembrane</keyword>
<comment type="caution">
    <text evidence="2">The sequence shown here is derived from an EMBL/GenBank/DDBJ whole genome shotgun (WGS) entry which is preliminary data.</text>
</comment>
<dbReference type="AlphaFoldDB" id="A0A226DLF5"/>
<evidence type="ECO:0000313" key="3">
    <source>
        <dbReference type="Proteomes" id="UP000198287"/>
    </source>
</evidence>
<evidence type="ECO:0000313" key="2">
    <source>
        <dbReference type="EMBL" id="OXA46063.1"/>
    </source>
</evidence>
<dbReference type="EMBL" id="LNIX01000016">
    <property type="protein sequence ID" value="OXA46063.1"/>
    <property type="molecule type" value="Genomic_DNA"/>
</dbReference>
<keyword evidence="1" id="KW-0472">Membrane</keyword>
<organism evidence="2 3">
    <name type="scientific">Folsomia candida</name>
    <name type="common">Springtail</name>
    <dbReference type="NCBI Taxonomy" id="158441"/>
    <lineage>
        <taxon>Eukaryota</taxon>
        <taxon>Metazoa</taxon>
        <taxon>Ecdysozoa</taxon>
        <taxon>Arthropoda</taxon>
        <taxon>Hexapoda</taxon>
        <taxon>Collembola</taxon>
        <taxon>Entomobryomorpha</taxon>
        <taxon>Isotomoidea</taxon>
        <taxon>Isotomidae</taxon>
        <taxon>Proisotominae</taxon>
        <taxon>Folsomia</taxon>
    </lineage>
</organism>
<reference evidence="2 3" key="1">
    <citation type="submission" date="2015-12" db="EMBL/GenBank/DDBJ databases">
        <title>The genome of Folsomia candida.</title>
        <authorList>
            <person name="Faddeeva A."/>
            <person name="Derks M.F."/>
            <person name="Anvar Y."/>
            <person name="Smit S."/>
            <person name="Van Straalen N."/>
            <person name="Roelofs D."/>
        </authorList>
    </citation>
    <scope>NUCLEOTIDE SEQUENCE [LARGE SCALE GENOMIC DNA]</scope>
    <source>
        <strain evidence="2 3">VU population</strain>
        <tissue evidence="2">Whole body</tissue>
    </source>
</reference>
<protein>
    <submittedName>
        <fullName evidence="2">Uncharacterized protein</fullName>
    </submittedName>
</protein>